<evidence type="ECO:0000313" key="1">
    <source>
        <dbReference type="EMBL" id="RIY39481.1"/>
    </source>
</evidence>
<organism evidence="1 2">
    <name type="scientific">Psittacicella hinzii</name>
    <dbReference type="NCBI Taxonomy" id="2028575"/>
    <lineage>
        <taxon>Bacteria</taxon>
        <taxon>Pseudomonadati</taxon>
        <taxon>Pseudomonadota</taxon>
        <taxon>Gammaproteobacteria</taxon>
        <taxon>Pasteurellales</taxon>
        <taxon>Psittacicellaceae</taxon>
        <taxon>Psittacicella</taxon>
    </lineage>
</organism>
<accession>A0A3A1YPL2</accession>
<proteinExistence type="predicted"/>
<comment type="caution">
    <text evidence="1">The sequence shown here is derived from an EMBL/GenBank/DDBJ whole genome shotgun (WGS) entry which is preliminary data.</text>
</comment>
<dbReference type="RefSeq" id="WP_119530378.1">
    <property type="nucleotide sequence ID" value="NZ_JBHSSP010000039.1"/>
</dbReference>
<reference evidence="1 2" key="1">
    <citation type="submission" date="2017-08" db="EMBL/GenBank/DDBJ databases">
        <title>Reclassification of Bisgaard taxon 37 and 44.</title>
        <authorList>
            <person name="Christensen H."/>
        </authorList>
    </citation>
    <scope>NUCLEOTIDE SEQUENCE [LARGE SCALE GENOMIC DNA]</scope>
    <source>
        <strain evidence="1 2">111</strain>
    </source>
</reference>
<name>A0A3A1YPL2_9GAMM</name>
<keyword evidence="2" id="KW-1185">Reference proteome</keyword>
<dbReference type="Proteomes" id="UP000265916">
    <property type="component" value="Unassembled WGS sequence"/>
</dbReference>
<protein>
    <submittedName>
        <fullName evidence="1">Uncharacterized protein</fullName>
    </submittedName>
</protein>
<gene>
    <name evidence="1" type="ORF">CKF58_02130</name>
</gene>
<dbReference type="AlphaFoldDB" id="A0A3A1YPL2"/>
<evidence type="ECO:0000313" key="2">
    <source>
        <dbReference type="Proteomes" id="UP000265916"/>
    </source>
</evidence>
<sequence>MLNSYCSSKPVGGDFLEFAFAKLFQLQHVQTYDTRKYKFDLKEYYPWLQKDDSKPITADTKVELVDEFDKLFIRNKQVHNKGAQSNGNL</sequence>
<dbReference type="EMBL" id="NRJG01000031">
    <property type="protein sequence ID" value="RIY39481.1"/>
    <property type="molecule type" value="Genomic_DNA"/>
</dbReference>